<keyword evidence="4" id="KW-1185">Reference proteome</keyword>
<evidence type="ECO:0000256" key="1">
    <source>
        <dbReference type="SAM" id="MobiDB-lite"/>
    </source>
</evidence>
<accession>A0ABX7X4U6</accession>
<evidence type="ECO:0000259" key="2">
    <source>
        <dbReference type="PROSITE" id="PS50943"/>
    </source>
</evidence>
<dbReference type="CDD" id="cd00093">
    <property type="entry name" value="HTH_XRE"/>
    <property type="match status" value="1"/>
</dbReference>
<protein>
    <submittedName>
        <fullName evidence="3">Helix-turn-helix domain-containing protein</fullName>
    </submittedName>
</protein>
<dbReference type="InterPro" id="IPR001387">
    <property type="entry name" value="Cro/C1-type_HTH"/>
</dbReference>
<dbReference type="SMART" id="SM00530">
    <property type="entry name" value="HTH_XRE"/>
    <property type="match status" value="1"/>
</dbReference>
<dbReference type="Proteomes" id="UP000672027">
    <property type="component" value="Chromosome"/>
</dbReference>
<dbReference type="RefSeq" id="WP_210228847.1">
    <property type="nucleotide sequence ID" value="NZ_CP072800.1"/>
</dbReference>
<sequence length="86" mass="9217">MSDISDITSKRRRHATTGNNPMLLTLGEQVRTTRLANTMTQEELALVSGVGRELVIQLENGKAGVTLGKACQVLAALGLQLTAQVR</sequence>
<evidence type="ECO:0000313" key="3">
    <source>
        <dbReference type="EMBL" id="QTR50905.1"/>
    </source>
</evidence>
<dbReference type="Gene3D" id="1.10.260.40">
    <property type="entry name" value="lambda repressor-like DNA-binding domains"/>
    <property type="match status" value="1"/>
</dbReference>
<dbReference type="InterPro" id="IPR010982">
    <property type="entry name" value="Lambda_DNA-bd_dom_sf"/>
</dbReference>
<dbReference type="SUPFAM" id="SSF47413">
    <property type="entry name" value="lambda repressor-like DNA-binding domains"/>
    <property type="match status" value="1"/>
</dbReference>
<evidence type="ECO:0000313" key="4">
    <source>
        <dbReference type="Proteomes" id="UP000672027"/>
    </source>
</evidence>
<proteinExistence type="predicted"/>
<organism evidence="3 4">
    <name type="scientific">Candidatus Thiothrix anitrata</name>
    <dbReference type="NCBI Taxonomy" id="2823902"/>
    <lineage>
        <taxon>Bacteria</taxon>
        <taxon>Pseudomonadati</taxon>
        <taxon>Pseudomonadota</taxon>
        <taxon>Gammaproteobacteria</taxon>
        <taxon>Thiotrichales</taxon>
        <taxon>Thiotrichaceae</taxon>
        <taxon>Thiothrix</taxon>
    </lineage>
</organism>
<feature type="region of interest" description="Disordered" evidence="1">
    <location>
        <begin position="1"/>
        <end position="22"/>
    </location>
</feature>
<gene>
    <name evidence="3" type="ORF">J8380_04880</name>
</gene>
<feature type="domain" description="HTH cro/C1-type" evidence="2">
    <location>
        <begin position="30"/>
        <end position="84"/>
    </location>
</feature>
<dbReference type="PROSITE" id="PS50943">
    <property type="entry name" value="HTH_CROC1"/>
    <property type="match status" value="1"/>
</dbReference>
<name>A0ABX7X4U6_9GAMM</name>
<reference evidence="3 4" key="1">
    <citation type="submission" date="2021-04" db="EMBL/GenBank/DDBJ databases">
        <title>Genomics, taxonomy and metabolism of representatives of sulfur bacteria of the genus Thiothrix: Thiothrix fructosivorans QT, Thiothrix unzii A1T and three new species, Thiothrix subterranea sp. nov., Thiothrix litoralis sp. nov. and 'Candidatus Thiothrix anitrata' sp. nov.</title>
        <authorList>
            <person name="Ravin N.V."/>
            <person name="Smolyakov D."/>
            <person name="Rudenko T.S."/>
            <person name="Mardanov A.V."/>
            <person name="Beletsky A.V."/>
            <person name="Markov N.D."/>
            <person name="Fomenkov A.I."/>
            <person name="Roberts R.J."/>
            <person name="Karnachuk O.V."/>
            <person name="Novikov A."/>
            <person name="Grabovich M.Y."/>
        </authorList>
    </citation>
    <scope>NUCLEOTIDE SEQUENCE [LARGE SCALE GENOMIC DNA]</scope>
    <source>
        <strain evidence="3 4">A52</strain>
    </source>
</reference>
<dbReference type="EMBL" id="CP072800">
    <property type="protein sequence ID" value="QTR50905.1"/>
    <property type="molecule type" value="Genomic_DNA"/>
</dbReference>
<dbReference type="Pfam" id="PF01381">
    <property type="entry name" value="HTH_3"/>
    <property type="match status" value="1"/>
</dbReference>